<dbReference type="Pfam" id="PF03564">
    <property type="entry name" value="DUF1759"/>
    <property type="match status" value="1"/>
</dbReference>
<dbReference type="Pfam" id="PF05380">
    <property type="entry name" value="Peptidase_A17"/>
    <property type="match status" value="1"/>
</dbReference>
<dbReference type="InterPro" id="IPR008042">
    <property type="entry name" value="Retrotrans_Pao"/>
</dbReference>
<organism evidence="2 3">
    <name type="scientific">Acropora cervicornis</name>
    <name type="common">Staghorn coral</name>
    <dbReference type="NCBI Taxonomy" id="6130"/>
    <lineage>
        <taxon>Eukaryota</taxon>
        <taxon>Metazoa</taxon>
        <taxon>Cnidaria</taxon>
        <taxon>Anthozoa</taxon>
        <taxon>Hexacorallia</taxon>
        <taxon>Scleractinia</taxon>
        <taxon>Astrocoeniina</taxon>
        <taxon>Acroporidae</taxon>
        <taxon>Acropora</taxon>
    </lineage>
</organism>
<dbReference type="AlphaFoldDB" id="A0AAD9PUV3"/>
<reference evidence="2" key="1">
    <citation type="journal article" date="2023" name="G3 (Bethesda)">
        <title>Whole genome assembly and annotation of the endangered Caribbean coral Acropora cervicornis.</title>
        <authorList>
            <person name="Selwyn J.D."/>
            <person name="Vollmer S.V."/>
        </authorList>
    </citation>
    <scope>NUCLEOTIDE SEQUENCE</scope>
    <source>
        <strain evidence="2">K2</strain>
    </source>
</reference>
<feature type="region of interest" description="Disordered" evidence="1">
    <location>
        <begin position="152"/>
        <end position="176"/>
    </location>
</feature>
<evidence type="ECO:0000256" key="1">
    <source>
        <dbReference type="SAM" id="MobiDB-lite"/>
    </source>
</evidence>
<protein>
    <submittedName>
        <fullName evidence="2">Uncharacterized protein</fullName>
    </submittedName>
</protein>
<dbReference type="PANTHER" id="PTHR47331:SF1">
    <property type="entry name" value="GAG-LIKE PROTEIN"/>
    <property type="match status" value="1"/>
</dbReference>
<reference evidence="2" key="2">
    <citation type="journal article" date="2023" name="Science">
        <title>Genomic signatures of disease resistance in endangered staghorn corals.</title>
        <authorList>
            <person name="Vollmer S.V."/>
            <person name="Selwyn J.D."/>
            <person name="Despard B.A."/>
            <person name="Roesel C.L."/>
        </authorList>
    </citation>
    <scope>NUCLEOTIDE SEQUENCE</scope>
    <source>
        <strain evidence="2">K2</strain>
    </source>
</reference>
<comment type="caution">
    <text evidence="2">The sequence shown here is derived from an EMBL/GenBank/DDBJ whole genome shotgun (WGS) entry which is preliminary data.</text>
</comment>
<sequence length="758" mass="86562">MFQEFRVVCKGLHEEWEVFKEIDKQARLNAEYNQVSSAVDDSTKLVQEYEDYIRERQASLSSIQKHKSTLSKERKVVTASVDQQINELISPLENSIAEISQQQKGIFVKLASPKDSSFELPIKTSETEHSTRHPEWLIPDVEKKAQSIFGQERKFSSSRSSTPKVSTVTGNDGHVAQQPHSMLTEEDPLTGLTRLSIPKFKGDKRMFESWYASFYQIVGKYKKVQPEQKLSRLYSCLEGEALLTIQNLGYSAAAYDVAIARLIRKYGGKRRELTMRLEELDKFRRVRMGNANDLEQFAELLDTLMVKLCDAGQDGELGAGSLYVSLLRKLNEQLVVKYQDWLREKHLEGNVRNLHAFVNDEAESWMVALETVGGLGQQKTKVLSAGSTLAVTQVSVKKKSIPMKCKVCSKDHGLWLCEQFKALPVDQRWEKARELRVCFSCLSHSHRSSTCRRAKRCPIVGCSSNHHRLLHNEMWDIEEPQSCSLIRPEDKEAEKTVLATLKQTPNGYTVGLPWKARMMIQAMWSAGLTWDERLPDELAKPALTWFKEIPDLAKIKVPRCLKELEQVADSQLHVFMDASQEAYGAVAYLRHEYQSCDVEGQSYTTESYQCTSLRAHGGADDVERKRKYRPTFLASNKTEISMHQLTWKDTKLDPERFSDWFKFLRVIAYVVRFVQNCLRVPRLHGPLTVDELSDAEVMVLHQVQLESYREEVLRARKGEVLPSSSKILPISPVLGNVRVKGSVLRRPIVKLCPLECSA</sequence>
<keyword evidence="3" id="KW-1185">Reference proteome</keyword>
<evidence type="ECO:0000313" key="2">
    <source>
        <dbReference type="EMBL" id="KAK2549313.1"/>
    </source>
</evidence>
<dbReference type="Proteomes" id="UP001249851">
    <property type="component" value="Unassembled WGS sequence"/>
</dbReference>
<dbReference type="EMBL" id="JARQWQ010000128">
    <property type="protein sequence ID" value="KAK2549313.1"/>
    <property type="molecule type" value="Genomic_DNA"/>
</dbReference>
<gene>
    <name evidence="2" type="ORF">P5673_030317</name>
</gene>
<dbReference type="PANTHER" id="PTHR47331">
    <property type="entry name" value="PHD-TYPE DOMAIN-CONTAINING PROTEIN"/>
    <property type="match status" value="1"/>
</dbReference>
<evidence type="ECO:0000313" key="3">
    <source>
        <dbReference type="Proteomes" id="UP001249851"/>
    </source>
</evidence>
<feature type="compositionally biased region" description="Low complexity" evidence="1">
    <location>
        <begin position="157"/>
        <end position="168"/>
    </location>
</feature>
<proteinExistence type="predicted"/>
<dbReference type="InterPro" id="IPR005312">
    <property type="entry name" value="DUF1759"/>
</dbReference>
<accession>A0AAD9PUV3</accession>
<name>A0AAD9PUV3_ACRCE</name>